<dbReference type="NCBIfam" id="TIGR02595">
    <property type="entry name" value="PEP_CTERM"/>
    <property type="match status" value="1"/>
</dbReference>
<dbReference type="EMBL" id="CP066776">
    <property type="protein sequence ID" value="QQL44878.1"/>
    <property type="molecule type" value="Genomic_DNA"/>
</dbReference>
<dbReference type="Pfam" id="PF07589">
    <property type="entry name" value="PEP-CTERM"/>
    <property type="match status" value="1"/>
</dbReference>
<dbReference type="Proteomes" id="UP000475117">
    <property type="component" value="Chromosome"/>
</dbReference>
<dbReference type="RefSeq" id="WP_164364701.1">
    <property type="nucleotide sequence ID" value="NZ_CP066776.1"/>
</dbReference>
<reference evidence="2 3" key="1">
    <citation type="submission" date="2020-12" db="EMBL/GenBank/DDBJ databases">
        <title>Sulforoseuscoccus oceanibium gen. nov., sp. nov., a representative of the phylum Verrucomicrobia with special cytoplasmic membrane, and proposal of Sulforoseuscoccusaceae fam. nov.</title>
        <authorList>
            <person name="Xi F."/>
        </authorList>
    </citation>
    <scope>NUCLEOTIDE SEQUENCE [LARGE SCALE GENOMIC DNA]</scope>
    <source>
        <strain evidence="2 3">T37</strain>
    </source>
</reference>
<dbReference type="AlphaFoldDB" id="A0A6B3L5A8"/>
<evidence type="ECO:0000313" key="2">
    <source>
        <dbReference type="EMBL" id="QQL44878.1"/>
    </source>
</evidence>
<gene>
    <name evidence="2" type="ORF">G3M56_013525</name>
</gene>
<evidence type="ECO:0000259" key="1">
    <source>
        <dbReference type="Pfam" id="PF07589"/>
    </source>
</evidence>
<proteinExistence type="predicted"/>
<dbReference type="InterPro" id="IPR013424">
    <property type="entry name" value="Ice-binding_C"/>
</dbReference>
<organism evidence="2 3">
    <name type="scientific">Sulfuriroseicoccus oceanibius</name>
    <dbReference type="NCBI Taxonomy" id="2707525"/>
    <lineage>
        <taxon>Bacteria</taxon>
        <taxon>Pseudomonadati</taxon>
        <taxon>Verrucomicrobiota</taxon>
        <taxon>Verrucomicrobiia</taxon>
        <taxon>Verrucomicrobiales</taxon>
        <taxon>Verrucomicrobiaceae</taxon>
        <taxon>Sulfuriroseicoccus</taxon>
    </lineage>
</organism>
<accession>A0A6B3L5A8</accession>
<dbReference type="KEGG" id="soa:G3M56_013525"/>
<feature type="domain" description="Ice-binding protein C-terminal" evidence="1">
    <location>
        <begin position="225"/>
        <end position="247"/>
    </location>
</feature>
<sequence>MKVNNKLAVLAFASALSLGSAHATVTYSSTEGSVMVMSQSSDPGQLGQFDNSTQATDSGVIVTPGLLASEANSYASGSATLDSTGVTSTGFNFSGGTSGSYTQPSEVGNPSFQMLVESTFSITFNVSSSRVLELSGFVNASGPGAPDPWTWWLGVAELALKDSGGGDIFYASGSSFSESIALDAGEYTLSVTASSVIDSQVDGERTPPPGVETTTSYEVNANFAAVPEPSSAALLGLGGLAVILRRRK</sequence>
<name>A0A6B3L5A8_9BACT</name>
<protein>
    <submittedName>
        <fullName evidence="2">PEP-CTERM sorting domain-containing protein</fullName>
    </submittedName>
</protein>
<evidence type="ECO:0000313" key="3">
    <source>
        <dbReference type="Proteomes" id="UP000475117"/>
    </source>
</evidence>
<keyword evidence="3" id="KW-1185">Reference proteome</keyword>